<evidence type="ECO:0000313" key="2">
    <source>
        <dbReference type="EMBL" id="KDN86084.1"/>
    </source>
</evidence>
<organism evidence="2 3">
    <name type="scientific">Kitasatospora cheerisanensis KCTC 2395</name>
    <dbReference type="NCBI Taxonomy" id="1348663"/>
    <lineage>
        <taxon>Bacteria</taxon>
        <taxon>Bacillati</taxon>
        <taxon>Actinomycetota</taxon>
        <taxon>Actinomycetes</taxon>
        <taxon>Kitasatosporales</taxon>
        <taxon>Streptomycetaceae</taxon>
        <taxon>Kitasatospora</taxon>
    </lineage>
</organism>
<dbReference type="InterPro" id="IPR050509">
    <property type="entry name" value="CoA-transferase_III"/>
</dbReference>
<dbReference type="GO" id="GO:0003824">
    <property type="term" value="F:catalytic activity"/>
    <property type="evidence" value="ECO:0007669"/>
    <property type="project" value="InterPro"/>
</dbReference>
<feature type="compositionally biased region" description="Low complexity" evidence="1">
    <location>
        <begin position="638"/>
        <end position="669"/>
    </location>
</feature>
<feature type="compositionally biased region" description="Low complexity" evidence="1">
    <location>
        <begin position="712"/>
        <end position="726"/>
    </location>
</feature>
<dbReference type="AlphaFoldDB" id="A0A066Z1G6"/>
<proteinExistence type="predicted"/>
<evidence type="ECO:0000256" key="1">
    <source>
        <dbReference type="SAM" id="MobiDB-lite"/>
    </source>
</evidence>
<dbReference type="Gene3D" id="3.30.1540.10">
    <property type="entry name" value="formyl-coa transferase, domain 3"/>
    <property type="match status" value="1"/>
</dbReference>
<gene>
    <name evidence="2" type="ORF">KCH_19010</name>
</gene>
<comment type="caution">
    <text evidence="2">The sequence shown here is derived from an EMBL/GenBank/DDBJ whole genome shotgun (WGS) entry which is preliminary data.</text>
</comment>
<dbReference type="InterPro" id="IPR023606">
    <property type="entry name" value="CoA-Trfase_III_dom_1_sf"/>
</dbReference>
<dbReference type="InterPro" id="IPR003673">
    <property type="entry name" value="CoA-Trfase_fam_III"/>
</dbReference>
<accession>A0A066Z1G6</accession>
<dbReference type="InterPro" id="IPR044855">
    <property type="entry name" value="CoA-Trfase_III_dom3_sf"/>
</dbReference>
<keyword evidence="3" id="KW-1185">Reference proteome</keyword>
<dbReference type="Gene3D" id="3.40.50.10540">
    <property type="entry name" value="Crotonobetainyl-coa:carnitine coa-transferase, domain 1"/>
    <property type="match status" value="1"/>
</dbReference>
<evidence type="ECO:0000313" key="3">
    <source>
        <dbReference type="Proteomes" id="UP000027178"/>
    </source>
</evidence>
<dbReference type="EMBL" id="JNBY01000073">
    <property type="protein sequence ID" value="KDN86084.1"/>
    <property type="molecule type" value="Genomic_DNA"/>
</dbReference>
<feature type="compositionally biased region" description="Low complexity" evidence="1">
    <location>
        <begin position="680"/>
        <end position="699"/>
    </location>
</feature>
<name>A0A066Z1G6_9ACTN</name>
<evidence type="ECO:0008006" key="4">
    <source>
        <dbReference type="Google" id="ProtNLM"/>
    </source>
</evidence>
<dbReference type="HOGENOM" id="CLU_381200_0_0_11"/>
<protein>
    <recommendedName>
        <fullName evidence="4">Alpha-methylacyl-CoA racemase</fullName>
    </recommendedName>
</protein>
<dbReference type="PANTHER" id="PTHR48228">
    <property type="entry name" value="SUCCINYL-COA--D-CITRAMALATE COA-TRANSFERASE"/>
    <property type="match status" value="1"/>
</dbReference>
<dbReference type="PANTHER" id="PTHR48228:SF5">
    <property type="entry name" value="ALPHA-METHYLACYL-COA RACEMASE"/>
    <property type="match status" value="1"/>
</dbReference>
<dbReference type="eggNOG" id="COG1804">
    <property type="taxonomic scope" value="Bacteria"/>
</dbReference>
<feature type="compositionally biased region" description="Low complexity" evidence="1">
    <location>
        <begin position="594"/>
        <end position="603"/>
    </location>
</feature>
<dbReference type="Pfam" id="PF02515">
    <property type="entry name" value="CoA_transf_3"/>
    <property type="match status" value="1"/>
</dbReference>
<feature type="region of interest" description="Disordered" evidence="1">
    <location>
        <begin position="594"/>
        <end position="726"/>
    </location>
</feature>
<dbReference type="Proteomes" id="UP000027178">
    <property type="component" value="Unassembled WGS sequence"/>
</dbReference>
<feature type="region of interest" description="Disordered" evidence="1">
    <location>
        <begin position="226"/>
        <end position="255"/>
    </location>
</feature>
<reference evidence="2 3" key="1">
    <citation type="submission" date="2014-05" db="EMBL/GenBank/DDBJ databases">
        <title>Draft Genome Sequence of Kitasatospora cheerisanensis KCTC 2395.</title>
        <authorList>
            <person name="Nam D.H."/>
        </authorList>
    </citation>
    <scope>NUCLEOTIDE SEQUENCE [LARGE SCALE GENOMIC DNA]</scope>
    <source>
        <strain evidence="2 3">KCTC 2395</strain>
    </source>
</reference>
<sequence>MAGGDVVDEGGDQGGGVAAAAGLGGGADGADLGPAGRPEAFAGHGDERAVLADAEVGAEFAGAGAERPGAGAFDQVEHLGDVRGSEFDDLGGGAGERGGAAGVDELVAVQGEFGHPVGGRQGGAAEQVGEGVDAEEFDQVVPGAGFGVGGDGGEARDLRQVARGAAVPAGEVGVRAAQGGGDGVGEDGGVAVGHGEAPPVGRARFHDRAPGPRTGRRALVTGESHPYHRHCDSFTVKPGRRSPMTPATPPDRTAGPLAGVRVLELAGIGPGPFAAMLLADLGADVVRVDRPGGQALGPAPEQDLTNRNKRSVVVDLKAPEGPGLVLDLAARADLLIEGYRPGVAERLGVGPEQCLARNPALVYGRMTGWGQSGPLADRAGHDITYLATAGVLGLTGDPDGPPGIPANLLGDYAGGSLYLAVGLLAALHHARATGRGQVVDAAIVDGAAHLSTMLWGLLGAGLWQDRRGVNLLDGGAPWYGTFATADRKWMAVGPLEPQFYAEFTRLLELGEDAPAQYDLARWPELRERIAERFATRTQAEWTAHFEGHDACVAPVLTMRQAAAHPHLAARGSYTEQHGTLQPGVAPRFSATPAALRTAPARPASTPPRWPATGPFRHSTRKPPEGDSPCSASSTPRNTRTSGRPSGPSSPRRSSRTTPAGSSRASSTAPPGWPPERRGCSASPWTSSTAAGAAPTSGSPRCWPRSSPGSAPAAWRSACTTTSSART</sequence>
<dbReference type="SUPFAM" id="SSF89796">
    <property type="entry name" value="CoA-transferase family III (CaiB/BaiF)"/>
    <property type="match status" value="1"/>
</dbReference>